<sequence length="624" mass="70940">MPRRYTRKNNQNKRRGRHPIKHSDASLEKWNTISDIPLDEEDQFHASRDKILLEGEDVEDDFEDDDEVFAFKEVDYNTEDEDGDWADNAGKFDLVELGDSKLASNKQKSRNKATKQEAYSSEESGKEESWGRSKSAYYSSNAAQIESDDEEAQEMEEKEATRLQAKARDEMEEEDFGLYDPHDLDMRDTIDHQILLQNLEEYNSDIPQFLDDWEDAARQLMGIRAKLEKLHSTEPDAPIHGMIDMHYQTLLTYSATLSSYMYLRASKKYAERPERLKSHPILARLLSLQQTLSSLKNFGFTEFDSRELDVVEVGEDVEMNSGEAAMDEIISTSVQEHQEPELQQSDSVSHLDATIECNNLEPSKRPPKKRRKTVDGIAEPCVPVFDLIEPEFTPVMRTRNSRPYSNAPDIFGDALTLQYADGADKKARRKSLHFHTAKIEGSSARRQGARHALTGDVDLPYRQRKKEKGVISPKDAKQRVKVQGDADLDAEEWVKQDAGDGADENEMDLDGYYDLVKRTSGERKAKKKAEHETAQAALRPKIEDFEANGPRSLTRAILTNKGLTPRRPKASRNPRVKKRKMFEKAKKKVASQKAIYKGGIAETGGRYDGERTGISKVVKSTPLG</sequence>
<proteinExistence type="inferred from homology"/>
<dbReference type="Proteomes" id="UP000242287">
    <property type="component" value="Unassembled WGS sequence"/>
</dbReference>
<keyword evidence="7" id="KW-1185">Reference proteome</keyword>
<feature type="domain" description="Sas10 C-terminal" evidence="5">
    <location>
        <begin position="548"/>
        <end position="621"/>
    </location>
</feature>
<feature type="region of interest" description="Disordered" evidence="4">
    <location>
        <begin position="96"/>
        <end position="173"/>
    </location>
</feature>
<evidence type="ECO:0000259" key="5">
    <source>
        <dbReference type="Pfam" id="PF09368"/>
    </source>
</evidence>
<dbReference type="PANTHER" id="PTHR13237:SF8">
    <property type="entry name" value="SOMETHING ABOUT SILENCING PROTEIN 10"/>
    <property type="match status" value="1"/>
</dbReference>
<accession>A0A2A9NZE6</accession>
<dbReference type="PANTHER" id="PTHR13237">
    <property type="entry name" value="SOMETHING ABOUT SILENCING PROTEIN 10-RELATED"/>
    <property type="match status" value="1"/>
</dbReference>
<dbReference type="OrthoDB" id="1924577at2759"/>
<dbReference type="EMBL" id="KZ301971">
    <property type="protein sequence ID" value="PFH53937.1"/>
    <property type="molecule type" value="Genomic_DNA"/>
</dbReference>
<evidence type="ECO:0000256" key="3">
    <source>
        <dbReference type="ARBA" id="ARBA00023242"/>
    </source>
</evidence>
<feature type="compositionally biased region" description="Basic residues" evidence="4">
    <location>
        <begin position="564"/>
        <end position="584"/>
    </location>
</feature>
<dbReference type="Pfam" id="PF09368">
    <property type="entry name" value="Sas10"/>
    <property type="match status" value="1"/>
</dbReference>
<gene>
    <name evidence="6" type="ORF">AMATHDRAFT_72960</name>
</gene>
<feature type="compositionally biased region" description="Basic and acidic residues" evidence="4">
    <location>
        <begin position="158"/>
        <end position="169"/>
    </location>
</feature>
<dbReference type="InterPro" id="IPR018972">
    <property type="entry name" value="Sas10_C_dom"/>
</dbReference>
<protein>
    <recommendedName>
        <fullName evidence="5">Sas10 C-terminal domain-containing protein</fullName>
    </recommendedName>
</protein>
<feature type="compositionally biased region" description="Acidic residues" evidence="4">
    <location>
        <begin position="146"/>
        <end position="157"/>
    </location>
</feature>
<dbReference type="GO" id="GO:0032040">
    <property type="term" value="C:small-subunit processome"/>
    <property type="evidence" value="ECO:0007669"/>
    <property type="project" value="TreeGrafter"/>
</dbReference>
<evidence type="ECO:0000313" key="6">
    <source>
        <dbReference type="EMBL" id="PFH53937.1"/>
    </source>
</evidence>
<dbReference type="GO" id="GO:0000462">
    <property type="term" value="P:maturation of SSU-rRNA from tricistronic rRNA transcript (SSU-rRNA, 5.8S rRNA, LSU-rRNA)"/>
    <property type="evidence" value="ECO:0007669"/>
    <property type="project" value="TreeGrafter"/>
</dbReference>
<feature type="region of interest" description="Disordered" evidence="4">
    <location>
        <begin position="563"/>
        <end position="584"/>
    </location>
</feature>
<dbReference type="AlphaFoldDB" id="A0A2A9NZE6"/>
<feature type="region of interest" description="Disordered" evidence="4">
    <location>
        <begin position="1"/>
        <end position="26"/>
    </location>
</feature>
<keyword evidence="3" id="KW-0539">Nucleus</keyword>
<comment type="similarity">
    <text evidence="2">Belongs to the SAS10 family.</text>
</comment>
<evidence type="ECO:0000313" key="7">
    <source>
        <dbReference type="Proteomes" id="UP000242287"/>
    </source>
</evidence>
<organism evidence="6 7">
    <name type="scientific">Amanita thiersii Skay4041</name>
    <dbReference type="NCBI Taxonomy" id="703135"/>
    <lineage>
        <taxon>Eukaryota</taxon>
        <taxon>Fungi</taxon>
        <taxon>Dikarya</taxon>
        <taxon>Basidiomycota</taxon>
        <taxon>Agaricomycotina</taxon>
        <taxon>Agaricomycetes</taxon>
        <taxon>Agaricomycetidae</taxon>
        <taxon>Agaricales</taxon>
        <taxon>Pluteineae</taxon>
        <taxon>Amanitaceae</taxon>
        <taxon>Amanita</taxon>
    </lineage>
</organism>
<evidence type="ECO:0000256" key="2">
    <source>
        <dbReference type="ARBA" id="ARBA00010979"/>
    </source>
</evidence>
<evidence type="ECO:0000256" key="4">
    <source>
        <dbReference type="SAM" id="MobiDB-lite"/>
    </source>
</evidence>
<reference evidence="6 7" key="1">
    <citation type="submission" date="2014-02" db="EMBL/GenBank/DDBJ databases">
        <title>Transposable element dynamics among asymbiotic and ectomycorrhizal Amanita fungi.</title>
        <authorList>
            <consortium name="DOE Joint Genome Institute"/>
            <person name="Hess J."/>
            <person name="Skrede I."/>
            <person name="Wolfe B."/>
            <person name="LaButti K."/>
            <person name="Ohm R.A."/>
            <person name="Grigoriev I.V."/>
            <person name="Pringle A."/>
        </authorList>
    </citation>
    <scope>NUCLEOTIDE SEQUENCE [LARGE SCALE GENOMIC DNA]</scope>
    <source>
        <strain evidence="6 7">SKay4041</strain>
    </source>
</reference>
<name>A0A2A9NZE6_9AGAR</name>
<comment type="subcellular location">
    <subcellularLocation>
        <location evidence="1">Nucleus</location>
    </subcellularLocation>
</comment>
<evidence type="ECO:0000256" key="1">
    <source>
        <dbReference type="ARBA" id="ARBA00004123"/>
    </source>
</evidence>
<dbReference type="STRING" id="703135.A0A2A9NZE6"/>
<feature type="compositionally biased region" description="Basic residues" evidence="4">
    <location>
        <begin position="1"/>
        <end position="20"/>
    </location>
</feature>